<accession>A0ABR0CSQ3</accession>
<gene>
    <name evidence="2" type="ORF">RD792_015341</name>
</gene>
<proteinExistence type="predicted"/>
<keyword evidence="3" id="KW-1185">Reference proteome</keyword>
<evidence type="ECO:0000313" key="2">
    <source>
        <dbReference type="EMBL" id="KAK4479804.1"/>
    </source>
</evidence>
<dbReference type="Gene3D" id="1.10.472.10">
    <property type="entry name" value="Cyclin-like"/>
    <property type="match status" value="1"/>
</dbReference>
<dbReference type="PANTHER" id="PTHR13394:SF0">
    <property type="entry name" value="ORIGIN RECOGNITION COMPLEX SUBUNIT 6"/>
    <property type="match status" value="1"/>
</dbReference>
<dbReference type="InterPro" id="IPR054113">
    <property type="entry name" value="ORC6_cyclin-like_2nd"/>
</dbReference>
<dbReference type="Proteomes" id="UP001291926">
    <property type="component" value="Unassembled WGS sequence"/>
</dbReference>
<dbReference type="PANTHER" id="PTHR13394">
    <property type="entry name" value="ORIGIN RECOGNITION COMPLEX SUBUNIT 6"/>
    <property type="match status" value="1"/>
</dbReference>
<feature type="domain" description="ORC6 second cyclin-like" evidence="1">
    <location>
        <begin position="75"/>
        <end position="146"/>
    </location>
</feature>
<evidence type="ECO:0000313" key="3">
    <source>
        <dbReference type="Proteomes" id="UP001291926"/>
    </source>
</evidence>
<dbReference type="Pfam" id="PF21913">
    <property type="entry name" value="ORC6_2nd"/>
    <property type="match status" value="1"/>
</dbReference>
<organism evidence="2 3">
    <name type="scientific">Penstemon davidsonii</name>
    <dbReference type="NCBI Taxonomy" id="160366"/>
    <lineage>
        <taxon>Eukaryota</taxon>
        <taxon>Viridiplantae</taxon>
        <taxon>Streptophyta</taxon>
        <taxon>Embryophyta</taxon>
        <taxon>Tracheophyta</taxon>
        <taxon>Spermatophyta</taxon>
        <taxon>Magnoliopsida</taxon>
        <taxon>eudicotyledons</taxon>
        <taxon>Gunneridae</taxon>
        <taxon>Pentapetalae</taxon>
        <taxon>asterids</taxon>
        <taxon>lamiids</taxon>
        <taxon>Lamiales</taxon>
        <taxon>Plantaginaceae</taxon>
        <taxon>Cheloneae</taxon>
        <taxon>Penstemon</taxon>
    </lineage>
</organism>
<sequence>MDMAEIAKKLGFSESKELIRKAAAWPTSNLIPLLPALMEVLFDQKLAIKLSGMSESAYNRSFNSMQNGIGLKNNLDIKELAIQFGCVRLIPFVHKGLYKDRFLASLPFARRASADLTRPVFIALKVDKHKLIEVAGTSDSEFSSVELLDALPEKRRVEDGVYSSDESSEECS</sequence>
<reference evidence="2 3" key="1">
    <citation type="journal article" date="2023" name="bioRxiv">
        <title>Genome report: Whole genome sequence and annotation of Penstemon davidsonii.</title>
        <authorList>
            <person name="Ostevik K.L."/>
            <person name="Alabady M."/>
            <person name="Zhang M."/>
            <person name="Rausher M.D."/>
        </authorList>
    </citation>
    <scope>NUCLEOTIDE SEQUENCE [LARGE SCALE GENOMIC DNA]</scope>
    <source>
        <strain evidence="2">DNT005</strain>
        <tissue evidence="2">Whole leaf</tissue>
    </source>
</reference>
<comment type="caution">
    <text evidence="2">The sequence shown here is derived from an EMBL/GenBank/DDBJ whole genome shotgun (WGS) entry which is preliminary data.</text>
</comment>
<dbReference type="InterPro" id="IPR020529">
    <property type="entry name" value="ORC6_met/pln"/>
</dbReference>
<protein>
    <recommendedName>
        <fullName evidence="1">ORC6 second cyclin-like domain-containing protein</fullName>
    </recommendedName>
</protein>
<dbReference type="EMBL" id="JAYDYQ010002687">
    <property type="protein sequence ID" value="KAK4479804.1"/>
    <property type="molecule type" value="Genomic_DNA"/>
</dbReference>
<name>A0ABR0CSQ3_9LAMI</name>
<evidence type="ECO:0000259" key="1">
    <source>
        <dbReference type="Pfam" id="PF21913"/>
    </source>
</evidence>